<feature type="transmembrane region" description="Helical" evidence="1">
    <location>
        <begin position="443"/>
        <end position="462"/>
    </location>
</feature>
<dbReference type="InterPro" id="IPR046062">
    <property type="entry name" value="DUF6020"/>
</dbReference>
<protein>
    <submittedName>
        <fullName evidence="3">Acyltransferase family protein</fullName>
    </submittedName>
</protein>
<feature type="transmembrane region" description="Helical" evidence="1">
    <location>
        <begin position="497"/>
        <end position="526"/>
    </location>
</feature>
<dbReference type="EMBL" id="JACOPG010000001">
    <property type="protein sequence ID" value="MBC5685747.1"/>
    <property type="molecule type" value="Genomic_DNA"/>
</dbReference>
<keyword evidence="1" id="KW-0472">Membrane</keyword>
<dbReference type="InterPro" id="IPR002656">
    <property type="entry name" value="Acyl_transf_3_dom"/>
</dbReference>
<evidence type="ECO:0000256" key="1">
    <source>
        <dbReference type="SAM" id="Phobius"/>
    </source>
</evidence>
<evidence type="ECO:0000259" key="2">
    <source>
        <dbReference type="Pfam" id="PF01757"/>
    </source>
</evidence>
<dbReference type="InterPro" id="IPR052734">
    <property type="entry name" value="Nod_factor_acetyltransferase"/>
</dbReference>
<feature type="transmembrane region" description="Helical" evidence="1">
    <location>
        <begin position="36"/>
        <end position="58"/>
    </location>
</feature>
<keyword evidence="1" id="KW-1133">Transmembrane helix</keyword>
<feature type="transmembrane region" description="Helical" evidence="1">
    <location>
        <begin position="70"/>
        <end position="88"/>
    </location>
</feature>
<dbReference type="GO" id="GO:0016746">
    <property type="term" value="F:acyltransferase activity"/>
    <property type="evidence" value="ECO:0007669"/>
    <property type="project" value="UniProtKB-KW"/>
</dbReference>
<feature type="transmembrane region" description="Helical" evidence="1">
    <location>
        <begin position="468"/>
        <end position="485"/>
    </location>
</feature>
<dbReference type="Pfam" id="PF19484">
    <property type="entry name" value="DUF6020"/>
    <property type="match status" value="1"/>
</dbReference>
<evidence type="ECO:0000313" key="4">
    <source>
        <dbReference type="Proteomes" id="UP000643810"/>
    </source>
</evidence>
<proteinExistence type="predicted"/>
<dbReference type="PANTHER" id="PTHR37312:SF1">
    <property type="entry name" value="MEMBRANE-BOUND ACYLTRANSFERASE YKRP-RELATED"/>
    <property type="match status" value="1"/>
</dbReference>
<feature type="domain" description="Acyltransferase 3" evidence="2">
    <location>
        <begin position="7"/>
        <end position="325"/>
    </location>
</feature>
<dbReference type="PANTHER" id="PTHR37312">
    <property type="entry name" value="MEMBRANE-BOUND ACYLTRANSFERASE YKRP-RELATED"/>
    <property type="match status" value="1"/>
</dbReference>
<feature type="transmembrane region" description="Helical" evidence="1">
    <location>
        <begin position="538"/>
        <end position="558"/>
    </location>
</feature>
<gene>
    <name evidence="3" type="ORF">H8R94_03820</name>
</gene>
<feature type="transmembrane region" description="Helical" evidence="1">
    <location>
        <begin position="746"/>
        <end position="765"/>
    </location>
</feature>
<feature type="transmembrane region" description="Helical" evidence="1">
    <location>
        <begin position="771"/>
        <end position="787"/>
    </location>
</feature>
<keyword evidence="1" id="KW-0812">Transmembrane</keyword>
<keyword evidence="4" id="KW-1185">Reference proteome</keyword>
<evidence type="ECO:0000313" key="3">
    <source>
        <dbReference type="EMBL" id="MBC5685747.1"/>
    </source>
</evidence>
<dbReference type="Proteomes" id="UP000643810">
    <property type="component" value="Unassembled WGS sequence"/>
</dbReference>
<comment type="caution">
    <text evidence="3">The sequence shown here is derived from an EMBL/GenBank/DDBJ whole genome shotgun (WGS) entry which is preliminary data.</text>
</comment>
<feature type="transmembrane region" description="Helical" evidence="1">
    <location>
        <begin position="308"/>
        <end position="328"/>
    </location>
</feature>
<dbReference type="RefSeq" id="WP_186853935.1">
    <property type="nucleotide sequence ID" value="NZ_JACOPG010000001.1"/>
</dbReference>
<feature type="transmembrane region" description="Helical" evidence="1">
    <location>
        <begin position="340"/>
        <end position="359"/>
    </location>
</feature>
<sequence length="792" mass="90602">MKKNRMTYLDMAKGIGILLMIVGHTISLGWQKDLIYSFHMPLFFVCSGMTMVLSNNWLEWREAAKKSAKRLLLPALVLFMVMTLWTYLVEGQFDAAYTKDFALNRLASLLLASGSDVMVFGKEVAAIGLLWFLPALFFARLLLDALHLLMPKKWESLVLLAWALVLILHLPLPLALDLGLAGMGFVDIGIWLRERLPQWEQEGKKKIATGDKALIGAGIFWFLAFLLQEKSAVLAFDMAQRDYGITFLGLAMAACGSLSLILLCRKLEKYVRADGFLATCGRYSMLLLSIHYLGYLPYLYYGSLFPMGVVRCLLRLVLEVCFSFFLILWKKKKEIQQEVWWSRLAFLAVFLLQMNYLLFCRFPGGLQYDSINQLTQVVTGQYSNHHPIYHTLWLTLGAKLAEILGGDLTLGVFFFTVMQVLVFSYMVSYLLKTLQQIGIRQRYLGIILGYFLVFPYHLFFAAYVNKDTLFTCCGVIFVVSFYRLSCAHFAGSKRADVWHMLIGGLGLALLRSNGLVAIGILFFIFLLGHKKDGESIRLAVMGCVVAISVVLVAGLRLFPEINPGYESEKFSIPIQQIARVIAEDKELSKEERQAVDALCPEVSHMTGQTFSQFIHDNYNPWRADEIKGQIQFWGRDAYLKEHKSDYLKLWVSLGLRYPDIYFQAWVKMTNGYWGWRGYSDYHHVTYENGLGVKNMILLPKVNRAVNAYLLFMQENTIMKYFLHPSSAWWCCVAFLLMQLRKKRERGNLYVLPLTVAWTLFVAVPLNGEVRYVYILYGCLPFLAAILFDRTAE</sequence>
<feature type="transmembrane region" description="Helical" evidence="1">
    <location>
        <begin position="12"/>
        <end position="30"/>
    </location>
</feature>
<feature type="transmembrane region" description="Helical" evidence="1">
    <location>
        <begin position="124"/>
        <end position="142"/>
    </location>
</feature>
<feature type="transmembrane region" description="Helical" evidence="1">
    <location>
        <begin position="154"/>
        <end position="170"/>
    </location>
</feature>
<organism evidence="3 4">
    <name type="scientific">Roseburia lenta</name>
    <dbReference type="NCBI Taxonomy" id="2763061"/>
    <lineage>
        <taxon>Bacteria</taxon>
        <taxon>Bacillati</taxon>
        <taxon>Bacillota</taxon>
        <taxon>Clostridia</taxon>
        <taxon>Lachnospirales</taxon>
        <taxon>Lachnospiraceae</taxon>
        <taxon>Roseburia</taxon>
    </lineage>
</organism>
<keyword evidence="3" id="KW-0808">Transferase</keyword>
<feature type="transmembrane region" description="Helical" evidence="1">
    <location>
        <begin position="408"/>
        <end position="431"/>
    </location>
</feature>
<feature type="transmembrane region" description="Helical" evidence="1">
    <location>
        <begin position="276"/>
        <end position="296"/>
    </location>
</feature>
<feature type="transmembrane region" description="Helical" evidence="1">
    <location>
        <begin position="243"/>
        <end position="264"/>
    </location>
</feature>
<accession>A0ABR7GE70</accession>
<name>A0ABR7GE70_9FIRM</name>
<reference evidence="3 4" key="1">
    <citation type="submission" date="2020-08" db="EMBL/GenBank/DDBJ databases">
        <title>Genome public.</title>
        <authorList>
            <person name="Liu C."/>
            <person name="Sun Q."/>
        </authorList>
    </citation>
    <scope>NUCLEOTIDE SEQUENCE [LARGE SCALE GENOMIC DNA]</scope>
    <source>
        <strain evidence="3 4">NSJ-9</strain>
    </source>
</reference>
<keyword evidence="3" id="KW-0012">Acyltransferase</keyword>
<dbReference type="Pfam" id="PF01757">
    <property type="entry name" value="Acyl_transf_3"/>
    <property type="match status" value="1"/>
</dbReference>